<protein>
    <recommendedName>
        <fullName evidence="5">Lipoprotein</fullName>
    </recommendedName>
</protein>
<keyword evidence="2" id="KW-0732">Signal</keyword>
<feature type="chain" id="PRO_5037781277" description="Lipoprotein" evidence="2">
    <location>
        <begin position="26"/>
        <end position="179"/>
    </location>
</feature>
<feature type="signal peptide" evidence="2">
    <location>
        <begin position="1"/>
        <end position="25"/>
    </location>
</feature>
<comment type="caution">
    <text evidence="3">The sequence shown here is derived from an EMBL/GenBank/DDBJ whole genome shotgun (WGS) entry which is preliminary data.</text>
</comment>
<evidence type="ECO:0000256" key="2">
    <source>
        <dbReference type="SAM" id="SignalP"/>
    </source>
</evidence>
<dbReference type="EMBL" id="JADBEM010000001">
    <property type="protein sequence ID" value="MBE1609445.1"/>
    <property type="molecule type" value="Genomic_DNA"/>
</dbReference>
<feature type="compositionally biased region" description="Low complexity" evidence="1">
    <location>
        <begin position="32"/>
        <end position="58"/>
    </location>
</feature>
<gene>
    <name evidence="3" type="ORF">HEB94_006293</name>
</gene>
<accession>A0A927N6L5</accession>
<dbReference type="Proteomes" id="UP000638648">
    <property type="component" value="Unassembled WGS sequence"/>
</dbReference>
<dbReference type="AlphaFoldDB" id="A0A927N6L5"/>
<evidence type="ECO:0000313" key="4">
    <source>
        <dbReference type="Proteomes" id="UP000638648"/>
    </source>
</evidence>
<dbReference type="PROSITE" id="PS51257">
    <property type="entry name" value="PROKAR_LIPOPROTEIN"/>
    <property type="match status" value="1"/>
</dbReference>
<feature type="region of interest" description="Disordered" evidence="1">
    <location>
        <begin position="27"/>
        <end position="58"/>
    </location>
</feature>
<reference evidence="3" key="1">
    <citation type="submission" date="2020-10" db="EMBL/GenBank/DDBJ databases">
        <title>Sequencing the genomes of 1000 actinobacteria strains.</title>
        <authorList>
            <person name="Klenk H.-P."/>
        </authorList>
    </citation>
    <scope>NUCLEOTIDE SEQUENCE</scope>
    <source>
        <strain evidence="3">DSM 45354</strain>
    </source>
</reference>
<organism evidence="3 4">
    <name type="scientific">Actinopolymorpha pittospori</name>
    <dbReference type="NCBI Taxonomy" id="648752"/>
    <lineage>
        <taxon>Bacteria</taxon>
        <taxon>Bacillati</taxon>
        <taxon>Actinomycetota</taxon>
        <taxon>Actinomycetes</taxon>
        <taxon>Propionibacteriales</taxon>
        <taxon>Actinopolymorphaceae</taxon>
        <taxon>Actinopolymorpha</taxon>
    </lineage>
</organism>
<proteinExistence type="predicted"/>
<sequence length="179" mass="18603">MRRVLAAMVAVAAGGALLVGCGSDAMEPSGLPSESSTPSPTPTTASPTPTPSATSSDPTAFVHQYVEAANRALTKGDVDQMAALSGPNCAFCSQTATSMKTFYANGGSYEGDASWHIDELGKPNGTDPVSISVYIKVKPHKVISKRGASPEPEEGRTLLFDFTLAKGNGQWKVKDLVVN</sequence>
<name>A0A927N6L5_9ACTN</name>
<dbReference type="RefSeq" id="WP_192753015.1">
    <property type="nucleotide sequence ID" value="NZ_BAABJL010000162.1"/>
</dbReference>
<keyword evidence="4" id="KW-1185">Reference proteome</keyword>
<evidence type="ECO:0000256" key="1">
    <source>
        <dbReference type="SAM" id="MobiDB-lite"/>
    </source>
</evidence>
<evidence type="ECO:0000313" key="3">
    <source>
        <dbReference type="EMBL" id="MBE1609445.1"/>
    </source>
</evidence>
<evidence type="ECO:0008006" key="5">
    <source>
        <dbReference type="Google" id="ProtNLM"/>
    </source>
</evidence>